<evidence type="ECO:0000313" key="3">
    <source>
        <dbReference type="EMBL" id="KAJ4486700.1"/>
    </source>
</evidence>
<reference evidence="3" key="2">
    <citation type="journal article" date="2023" name="Proc. Natl. Acad. Sci. U.S.A.">
        <title>A global phylogenomic analysis of the shiitake genus Lentinula.</title>
        <authorList>
            <person name="Sierra-Patev S."/>
            <person name="Min B."/>
            <person name="Naranjo-Ortiz M."/>
            <person name="Looney B."/>
            <person name="Konkel Z."/>
            <person name="Slot J.C."/>
            <person name="Sakamoto Y."/>
            <person name="Steenwyk J.L."/>
            <person name="Rokas A."/>
            <person name="Carro J."/>
            <person name="Camarero S."/>
            <person name="Ferreira P."/>
            <person name="Molpeceres G."/>
            <person name="Ruiz-Duenas F.J."/>
            <person name="Serrano A."/>
            <person name="Henrissat B."/>
            <person name="Drula E."/>
            <person name="Hughes K.W."/>
            <person name="Mata J.L."/>
            <person name="Ishikawa N.K."/>
            <person name="Vargas-Isla R."/>
            <person name="Ushijima S."/>
            <person name="Smith C.A."/>
            <person name="Donoghue J."/>
            <person name="Ahrendt S."/>
            <person name="Andreopoulos W."/>
            <person name="He G."/>
            <person name="LaButti K."/>
            <person name="Lipzen A."/>
            <person name="Ng V."/>
            <person name="Riley R."/>
            <person name="Sandor L."/>
            <person name="Barry K."/>
            <person name="Martinez A.T."/>
            <person name="Xiao Y."/>
            <person name="Gibbons J.G."/>
            <person name="Terashima K."/>
            <person name="Grigoriev I.V."/>
            <person name="Hibbett D."/>
        </authorList>
    </citation>
    <scope>NUCLEOTIDE SEQUENCE</scope>
    <source>
        <strain evidence="3">Sp2 HRB7682 ss15</strain>
    </source>
</reference>
<keyword evidence="2" id="KW-0812">Transmembrane</keyword>
<evidence type="ECO:0000256" key="1">
    <source>
        <dbReference type="SAM" id="MobiDB-lite"/>
    </source>
</evidence>
<feature type="compositionally biased region" description="Low complexity" evidence="1">
    <location>
        <begin position="303"/>
        <end position="313"/>
    </location>
</feature>
<sequence>MSREKLVRTEKLQPSSLQVVPSINNCTGLSSTPTIASLKYILRMPTMTTAISPPEHTSVASGSIMSKGTEILCFASIIPALAIIFYVSSRIMHGGSTKKKIEQMDNSINRAAEYRKIQSPVVPDIEDAILKHPEASHQAKKESRIQDLRRYFGSPPSDPSQPAYKPFANHRCSISIKDPASSKSRLSLRPLSLLSVIKKRHVKTKPPTRDQPNPYVTRPSHSLSDANRRASIRLWRIADAVVGAHPRAEPLHARFLVHKGALYTGDSRLLSDNGLEIPWYKPADKESIVIVPAIARGASMKSLGSTSITSTGSERATNADPDSVANTNLAPRHIPSAKPSMCNQTTAEPDVSHSQVGQPVPATSNSSEPMTYFAQVNSESPSSLNSCPAQLTISIPVSEVNGSNSNKYSDIVSVQSLEMTLNATSHQNRRMKTKAIPINWEERVPGLVTVSPFPAYSEISEKGSKSSVTTTKKVSNLGTHKGQRPELKVVTNRPIELHECHKSDVKNSSRGLSARLRASRSRKLTPDGKENVPVSMGSTNAAF</sequence>
<feature type="transmembrane region" description="Helical" evidence="2">
    <location>
        <begin position="71"/>
        <end position="89"/>
    </location>
</feature>
<dbReference type="Proteomes" id="UP001150238">
    <property type="component" value="Unassembled WGS sequence"/>
</dbReference>
<gene>
    <name evidence="3" type="ORF">C8J55DRAFT_558731</name>
</gene>
<dbReference type="AlphaFoldDB" id="A0A9W9AMU6"/>
<comment type="caution">
    <text evidence="3">The sequence shown here is derived from an EMBL/GenBank/DDBJ whole genome shotgun (WGS) entry which is preliminary data.</text>
</comment>
<evidence type="ECO:0000256" key="2">
    <source>
        <dbReference type="SAM" id="Phobius"/>
    </source>
</evidence>
<feature type="region of interest" description="Disordered" evidence="1">
    <location>
        <begin position="461"/>
        <end position="484"/>
    </location>
</feature>
<evidence type="ECO:0000313" key="4">
    <source>
        <dbReference type="Proteomes" id="UP001150238"/>
    </source>
</evidence>
<proteinExistence type="predicted"/>
<feature type="region of interest" description="Disordered" evidence="1">
    <location>
        <begin position="503"/>
        <end position="543"/>
    </location>
</feature>
<feature type="region of interest" description="Disordered" evidence="1">
    <location>
        <begin position="303"/>
        <end position="367"/>
    </location>
</feature>
<feature type="region of interest" description="Disordered" evidence="1">
    <location>
        <begin position="201"/>
        <end position="224"/>
    </location>
</feature>
<protein>
    <submittedName>
        <fullName evidence="3">Uncharacterized protein</fullName>
    </submittedName>
</protein>
<keyword evidence="2" id="KW-1133">Transmembrane helix</keyword>
<feature type="compositionally biased region" description="Polar residues" evidence="1">
    <location>
        <begin position="341"/>
        <end position="367"/>
    </location>
</feature>
<dbReference type="EMBL" id="JANVFS010000010">
    <property type="protein sequence ID" value="KAJ4486700.1"/>
    <property type="molecule type" value="Genomic_DNA"/>
</dbReference>
<feature type="compositionally biased region" description="Low complexity" evidence="1">
    <location>
        <begin position="465"/>
        <end position="475"/>
    </location>
</feature>
<reference evidence="3" key="1">
    <citation type="submission" date="2022-08" db="EMBL/GenBank/DDBJ databases">
        <authorList>
            <consortium name="DOE Joint Genome Institute"/>
            <person name="Min B."/>
            <person name="Riley R."/>
            <person name="Sierra-Patev S."/>
            <person name="Naranjo-Ortiz M."/>
            <person name="Looney B."/>
            <person name="Konkel Z."/>
            <person name="Slot J.C."/>
            <person name="Sakamoto Y."/>
            <person name="Steenwyk J.L."/>
            <person name="Rokas A."/>
            <person name="Carro J."/>
            <person name="Camarero S."/>
            <person name="Ferreira P."/>
            <person name="Molpeceres G."/>
            <person name="Ruiz-Duenas F.J."/>
            <person name="Serrano A."/>
            <person name="Henrissat B."/>
            <person name="Drula E."/>
            <person name="Hughes K.W."/>
            <person name="Mata J.L."/>
            <person name="Ishikawa N.K."/>
            <person name="Vargas-Isla R."/>
            <person name="Ushijima S."/>
            <person name="Smith C.A."/>
            <person name="Ahrendt S."/>
            <person name="Andreopoulos W."/>
            <person name="He G."/>
            <person name="Labutti K."/>
            <person name="Lipzen A."/>
            <person name="Ng V."/>
            <person name="Sandor L."/>
            <person name="Barry K."/>
            <person name="Martinez A.T."/>
            <person name="Xiao Y."/>
            <person name="Gibbons J.G."/>
            <person name="Terashima K."/>
            <person name="Hibbett D.S."/>
            <person name="Grigoriev I.V."/>
        </authorList>
    </citation>
    <scope>NUCLEOTIDE SEQUENCE</scope>
    <source>
        <strain evidence="3">Sp2 HRB7682 ss15</strain>
    </source>
</reference>
<name>A0A9W9AMU6_9AGAR</name>
<accession>A0A9W9AMU6</accession>
<keyword evidence="2" id="KW-0472">Membrane</keyword>
<organism evidence="3 4">
    <name type="scientific">Lentinula lateritia</name>
    <dbReference type="NCBI Taxonomy" id="40482"/>
    <lineage>
        <taxon>Eukaryota</taxon>
        <taxon>Fungi</taxon>
        <taxon>Dikarya</taxon>
        <taxon>Basidiomycota</taxon>
        <taxon>Agaricomycotina</taxon>
        <taxon>Agaricomycetes</taxon>
        <taxon>Agaricomycetidae</taxon>
        <taxon>Agaricales</taxon>
        <taxon>Marasmiineae</taxon>
        <taxon>Omphalotaceae</taxon>
        <taxon>Lentinula</taxon>
    </lineage>
</organism>